<sequence length="549" mass="62311">MIKKHTYYLVISDLIIFLIMAYFILTWGVMGGYDPIFHMGRIHTLATNIASGHFPNPIGFEYIKGLGYGVGFFYGNFFLYPFALLNTIGISRYTCYVLFILCSLIAAIVAINCAVHKLFHQDWATIISAPLYLSSYYYINVIFLRAAAGEMLAFAIVPWAFLDLFKVVNGEQHYWYLIAVTFALLLVAHVLSFLILVGTASLLAVINIPQFRKQPQILGNLCKSALLFGGLTMVFLLPFIEQYTAQKYISTTMNPGENIYSIVSDVLYLHQIFDLRQIIALNGILILILFILAIVFNAYQIKVYHSSNRIINQASFIVLLLSIFLISPLALRVLVKIFRPIVLLQVITRINIVILPLCIFIISVAVGQMINSLSNYQILLVAALIFVLAVITVTSPIKQNIAAMQPRRAQVPDAYNISRGEYEPQDFFNYDMSHQFKVNIAFLERHEGYQVLTNNHHQATIKLKPKSSKTVIMLPRLYYRGYQVWQGTHRLPVTKRNGLVAVKLSSHFSKQPLTISYHQTLLAKIGWVISIISLGILITGHLFKHKFIR</sequence>
<name>A0A3R6VB86_9LACO</name>
<feature type="transmembrane region" description="Helical" evidence="1">
    <location>
        <begin position="278"/>
        <end position="299"/>
    </location>
</feature>
<keyword evidence="1" id="KW-0812">Transmembrane</keyword>
<feature type="transmembrane region" description="Helical" evidence="1">
    <location>
        <begin position="137"/>
        <end position="162"/>
    </location>
</feature>
<keyword evidence="1" id="KW-1133">Transmembrane helix</keyword>
<feature type="transmembrane region" description="Helical" evidence="1">
    <location>
        <begin position="65"/>
        <end position="84"/>
    </location>
</feature>
<organism evidence="2 3">
    <name type="scientific">Bombilactobacillus bombi</name>
    <dbReference type="NCBI Taxonomy" id="1303590"/>
    <lineage>
        <taxon>Bacteria</taxon>
        <taxon>Bacillati</taxon>
        <taxon>Bacillota</taxon>
        <taxon>Bacilli</taxon>
        <taxon>Lactobacillales</taxon>
        <taxon>Lactobacillaceae</taxon>
        <taxon>Bombilactobacillus</taxon>
    </lineage>
</organism>
<dbReference type="Proteomes" id="UP000284109">
    <property type="component" value="Unassembled WGS sequence"/>
</dbReference>
<dbReference type="EMBL" id="QOCR01000001">
    <property type="protein sequence ID" value="RHW52010.1"/>
    <property type="molecule type" value="Genomic_DNA"/>
</dbReference>
<feature type="transmembrane region" description="Helical" evidence="1">
    <location>
        <begin position="217"/>
        <end position="240"/>
    </location>
</feature>
<dbReference type="AlphaFoldDB" id="A0A3R6VB86"/>
<proteinExistence type="predicted"/>
<feature type="transmembrane region" description="Helical" evidence="1">
    <location>
        <begin position="174"/>
        <end position="197"/>
    </location>
</feature>
<evidence type="ECO:0000313" key="3">
    <source>
        <dbReference type="Proteomes" id="UP000284109"/>
    </source>
</evidence>
<feature type="transmembrane region" description="Helical" evidence="1">
    <location>
        <begin position="376"/>
        <end position="397"/>
    </location>
</feature>
<feature type="transmembrane region" description="Helical" evidence="1">
    <location>
        <begin position="7"/>
        <end position="30"/>
    </location>
</feature>
<reference evidence="2 3" key="1">
    <citation type="submission" date="2018-07" db="EMBL/GenBank/DDBJ databases">
        <title>Genome sequences of six Lactobacillus spp. isolated from bumble bee guts.</title>
        <authorList>
            <person name="Motta E.V.S."/>
            <person name="Moran N.A."/>
        </authorList>
    </citation>
    <scope>NUCLEOTIDE SEQUENCE [LARGE SCALE GENOMIC DNA]</scope>
    <source>
        <strain evidence="2 3">BI-1.1</strain>
    </source>
</reference>
<comment type="caution">
    <text evidence="2">The sequence shown here is derived from an EMBL/GenBank/DDBJ whole genome shotgun (WGS) entry which is preliminary data.</text>
</comment>
<evidence type="ECO:0008006" key="4">
    <source>
        <dbReference type="Google" id="ProtNLM"/>
    </source>
</evidence>
<gene>
    <name evidence="2" type="ORF">DS831_01380</name>
</gene>
<dbReference type="OrthoDB" id="9784157at2"/>
<feature type="transmembrane region" description="Helical" evidence="1">
    <location>
        <begin position="96"/>
        <end position="117"/>
    </location>
</feature>
<protein>
    <recommendedName>
        <fullName evidence="4">Membrane protein 6-pyruvoyl-tetrahydropterin synthase-related domain-containing protein</fullName>
    </recommendedName>
</protein>
<keyword evidence="3" id="KW-1185">Reference proteome</keyword>
<evidence type="ECO:0000256" key="1">
    <source>
        <dbReference type="SAM" id="Phobius"/>
    </source>
</evidence>
<accession>A0A3R6VB86</accession>
<keyword evidence="1" id="KW-0472">Membrane</keyword>
<feature type="transmembrane region" description="Helical" evidence="1">
    <location>
        <begin position="521"/>
        <end position="543"/>
    </location>
</feature>
<feature type="transmembrane region" description="Helical" evidence="1">
    <location>
        <begin position="311"/>
        <end position="334"/>
    </location>
</feature>
<evidence type="ECO:0000313" key="2">
    <source>
        <dbReference type="EMBL" id="RHW52010.1"/>
    </source>
</evidence>
<dbReference type="RefSeq" id="WP_118899670.1">
    <property type="nucleotide sequence ID" value="NZ_QOCR01000001.1"/>
</dbReference>
<feature type="transmembrane region" description="Helical" evidence="1">
    <location>
        <begin position="346"/>
        <end position="370"/>
    </location>
</feature>